<dbReference type="Proteomes" id="UP000019486">
    <property type="component" value="Unassembled WGS sequence"/>
</dbReference>
<keyword evidence="2" id="KW-1185">Reference proteome</keyword>
<evidence type="ECO:0000313" key="1">
    <source>
        <dbReference type="EMBL" id="EWY35720.1"/>
    </source>
</evidence>
<accession>W9GPC2</accession>
<protein>
    <submittedName>
        <fullName evidence="1">Uncharacterized protein</fullName>
    </submittedName>
</protein>
<gene>
    <name evidence="1" type="ORF">N825_37450</name>
</gene>
<name>W9GPC2_9PROT</name>
<proteinExistence type="predicted"/>
<evidence type="ECO:0000313" key="2">
    <source>
        <dbReference type="Proteomes" id="UP000019486"/>
    </source>
</evidence>
<dbReference type="AlphaFoldDB" id="W9GPC2"/>
<comment type="caution">
    <text evidence="1">The sequence shown here is derived from an EMBL/GenBank/DDBJ whole genome shotgun (WGS) entry which is preliminary data.</text>
</comment>
<reference evidence="1 2" key="1">
    <citation type="submission" date="2013-08" db="EMBL/GenBank/DDBJ databases">
        <title>The genome sequence of Skermanella stibiiresistens.</title>
        <authorList>
            <person name="Zhu W."/>
            <person name="Wang G."/>
        </authorList>
    </citation>
    <scope>NUCLEOTIDE SEQUENCE [LARGE SCALE GENOMIC DNA]</scope>
    <source>
        <strain evidence="1 2">SB22</strain>
    </source>
</reference>
<dbReference type="EMBL" id="AVFL01000077">
    <property type="protein sequence ID" value="EWY35720.1"/>
    <property type="molecule type" value="Genomic_DNA"/>
</dbReference>
<organism evidence="1 2">
    <name type="scientific">Skermanella stibiiresistens SB22</name>
    <dbReference type="NCBI Taxonomy" id="1385369"/>
    <lineage>
        <taxon>Bacteria</taxon>
        <taxon>Pseudomonadati</taxon>
        <taxon>Pseudomonadota</taxon>
        <taxon>Alphaproteobacteria</taxon>
        <taxon>Rhodospirillales</taxon>
        <taxon>Azospirillaceae</taxon>
        <taxon>Skermanella</taxon>
    </lineage>
</organism>
<sequence>MSVVVTAVVVLVGFVDDAVMGESTLLEPAGEVLQNGEPLVACQFVRQFDYEAALDAPSPLDPLTLVALDTFPEVVAFLKIRAGVADLKRPARDASFGSVLLARFSRCGVVLTDAGRSAVDVVRALCRRLDAPLLPLRVVVALKVSLVCLRRSGAPGIGIARSLHCPRNERVFEVEGGPSRVHLRARRRDAFLAGFSCAVLARSALLEAPARWLAEGIQVGLVLPSSFLTE</sequence>